<proteinExistence type="evidence at transcript level"/>
<dbReference type="Pfam" id="PF00234">
    <property type="entry name" value="Tryp_alpha_amyl"/>
    <property type="match status" value="1"/>
</dbReference>
<feature type="signal peptide" evidence="3">
    <location>
        <begin position="1"/>
        <end position="28"/>
    </location>
</feature>
<keyword evidence="3" id="KW-0732">Signal</keyword>
<dbReference type="SUPFAM" id="SSF47699">
    <property type="entry name" value="Bifunctional inhibitor/lipid-transfer protein/seed storage 2S albumin"/>
    <property type="match status" value="1"/>
</dbReference>
<sequence length="95" mass="9982">MNKLVLFTFLAMAVAAITLLGEADIAEAATCNPVGLSPCAGAMSGSGPPSKLCCSKLREQKPCLCGYYRDPNLRQYVDSPNAKKVATACDVHVTC</sequence>
<dbReference type="PANTHER" id="PTHR33214">
    <property type="entry name" value="BIFUNCTIONAL INHIBITOR/LIPID-TRANSFER PROTEIN/SEED STORAGE 2S ALBUMIN SUPERFAMILY PROTEIN"/>
    <property type="match status" value="1"/>
</dbReference>
<evidence type="ECO:0000256" key="2">
    <source>
        <dbReference type="ARBA" id="ARBA00023121"/>
    </source>
</evidence>
<dbReference type="InterPro" id="IPR016140">
    <property type="entry name" value="Bifunc_inhib/LTP/seed_store"/>
</dbReference>
<evidence type="ECO:0000256" key="1">
    <source>
        <dbReference type="ARBA" id="ARBA00022448"/>
    </source>
</evidence>
<dbReference type="InterPro" id="IPR036312">
    <property type="entry name" value="Bifun_inhib/LTP/seed_sf"/>
</dbReference>
<evidence type="ECO:0000256" key="3">
    <source>
        <dbReference type="SAM" id="SignalP"/>
    </source>
</evidence>
<dbReference type="EMBL" id="FJ603288">
    <property type="protein sequence ID" value="ACM78623.1"/>
    <property type="molecule type" value="mRNA"/>
</dbReference>
<dbReference type="AlphaFoldDB" id="C0KHK8"/>
<reference evidence="5" key="1">
    <citation type="journal article" date="2009" name="Tree Physiol.">
        <title>Cloning and expression analysis of 14 lipid transfer protein genes from Tamarix hispida responding to different abiotic stresses.</title>
        <authorList>
            <person name="Wang C."/>
            <person name="Yang C."/>
            <person name="Gao C."/>
            <person name="Wang Y."/>
        </authorList>
    </citation>
    <scope>NUCLEOTIDE SEQUENCE</scope>
</reference>
<accession>C0KHK8</accession>
<dbReference type="Gene3D" id="1.10.110.10">
    <property type="entry name" value="Plant lipid-transfer and hydrophobic proteins"/>
    <property type="match status" value="1"/>
</dbReference>
<feature type="domain" description="Bifunctional inhibitor/plant lipid transfer protein/seed storage helical" evidence="4">
    <location>
        <begin position="35"/>
        <end position="93"/>
    </location>
</feature>
<evidence type="ECO:0000313" key="5">
    <source>
        <dbReference type="EMBL" id="ACM78623.1"/>
    </source>
</evidence>
<dbReference type="PANTHER" id="PTHR33214:SF44">
    <property type="entry name" value="NON-SPECIFIC LIPID TRANSFER PROTEIN GPI-ANCHORED 33"/>
    <property type="match status" value="1"/>
</dbReference>
<organism evidence="5">
    <name type="scientific">Tamarix hispida</name>
    <dbReference type="NCBI Taxonomy" id="189793"/>
    <lineage>
        <taxon>Eukaryota</taxon>
        <taxon>Viridiplantae</taxon>
        <taxon>Streptophyta</taxon>
        <taxon>Embryophyta</taxon>
        <taxon>Tracheophyta</taxon>
        <taxon>Spermatophyta</taxon>
        <taxon>Magnoliopsida</taxon>
        <taxon>eudicotyledons</taxon>
        <taxon>Gunneridae</taxon>
        <taxon>Pentapetalae</taxon>
        <taxon>Caryophyllales</taxon>
        <taxon>Tamaricaceae</taxon>
        <taxon>Tamarix</taxon>
    </lineage>
</organism>
<protein>
    <submittedName>
        <fullName evidence="5">Non-specific lipid-transfer protein type 2</fullName>
    </submittedName>
</protein>
<keyword evidence="1" id="KW-0813">Transport</keyword>
<name>C0KHK8_9CARY</name>
<feature type="chain" id="PRO_5002899592" evidence="3">
    <location>
        <begin position="29"/>
        <end position="95"/>
    </location>
</feature>
<keyword evidence="2" id="KW-0446">Lipid-binding</keyword>
<dbReference type="GO" id="GO:0008289">
    <property type="term" value="F:lipid binding"/>
    <property type="evidence" value="ECO:0007669"/>
    <property type="project" value="UniProtKB-KW"/>
</dbReference>
<dbReference type="GO" id="GO:0006869">
    <property type="term" value="P:lipid transport"/>
    <property type="evidence" value="ECO:0007669"/>
    <property type="project" value="InterPro"/>
</dbReference>
<dbReference type="InterPro" id="IPR033872">
    <property type="entry name" value="nsLTP2"/>
</dbReference>
<evidence type="ECO:0000259" key="4">
    <source>
        <dbReference type="Pfam" id="PF00234"/>
    </source>
</evidence>
<dbReference type="CDD" id="cd01959">
    <property type="entry name" value="nsLTP2"/>
    <property type="match status" value="1"/>
</dbReference>